<keyword evidence="1" id="KW-1133">Transmembrane helix</keyword>
<name>A0A2N5NL65_MEDGN</name>
<dbReference type="AlphaFoldDB" id="A0A2N5NL65"/>
<keyword evidence="1" id="KW-0812">Transmembrane</keyword>
<gene>
    <name evidence="2" type="ORF">CDL18_03455</name>
</gene>
<dbReference type="Proteomes" id="UP000234849">
    <property type="component" value="Unassembled WGS sequence"/>
</dbReference>
<reference evidence="2 3" key="1">
    <citation type="journal article" date="2017" name="Genome Med.">
        <title>A novel Ruminococcus gnavus clade enriched in inflammatory bowel disease patients.</title>
        <authorList>
            <person name="Hall A.B."/>
            <person name="Yassour M."/>
            <person name="Sauk J."/>
            <person name="Garner A."/>
            <person name="Jiang X."/>
            <person name="Arthur T."/>
            <person name="Lagoudas G.K."/>
            <person name="Vatanen T."/>
            <person name="Fornelos N."/>
            <person name="Wilson R."/>
            <person name="Bertha M."/>
            <person name="Cohen M."/>
            <person name="Garber J."/>
            <person name="Khalili H."/>
            <person name="Gevers D."/>
            <person name="Ananthakrishnan A.N."/>
            <person name="Kugathasan S."/>
            <person name="Lander E.S."/>
            <person name="Blainey P."/>
            <person name="Vlamakis H."/>
            <person name="Xavier R.J."/>
            <person name="Huttenhower C."/>
        </authorList>
    </citation>
    <scope>NUCLEOTIDE SEQUENCE [LARGE SCALE GENOMIC DNA]</scope>
    <source>
        <strain evidence="2 3">RJX1118</strain>
    </source>
</reference>
<evidence type="ECO:0000313" key="3">
    <source>
        <dbReference type="Proteomes" id="UP000234849"/>
    </source>
</evidence>
<evidence type="ECO:0000313" key="2">
    <source>
        <dbReference type="EMBL" id="PLT57259.1"/>
    </source>
</evidence>
<dbReference type="RefSeq" id="WP_101879207.1">
    <property type="nucleotide sequence ID" value="NZ_CAXUHP010000009.1"/>
</dbReference>
<dbReference type="Pfam" id="PF06898">
    <property type="entry name" value="YqfD"/>
    <property type="match status" value="1"/>
</dbReference>
<organism evidence="2 3">
    <name type="scientific">Mediterraneibacter gnavus</name>
    <name type="common">Ruminococcus gnavus</name>
    <dbReference type="NCBI Taxonomy" id="33038"/>
    <lineage>
        <taxon>Bacteria</taxon>
        <taxon>Bacillati</taxon>
        <taxon>Bacillota</taxon>
        <taxon>Clostridia</taxon>
        <taxon>Lachnospirales</taxon>
        <taxon>Lachnospiraceae</taxon>
        <taxon>Mediterraneibacter</taxon>
    </lineage>
</organism>
<sequence length="413" mass="48679">MQRILRFLRGYVKIRIKGYSPERFLNLCSHHQIDIWGLQPCKNSYEMYVKLKDFRKIRPIVRKTRTKVILVERFGMPFFITRCRSRTWFLAGAVLCMLLLMFYTSFIWDIHFEGNEKWTDEVLLQFLEQEKITPAMPKGKVDCADIVRKIRQKYDDIVWVSASIDGSRLKIQIKENEDTFQEVQKEEKPCDLIAEQDGVITKMVTRSGVPMVHVGDQVKKGDILVSGRIEVCNDAKEVVEYQYQQADADIRADTQTEYEDEISTYYEEKRYQNQKRMQVFVEFKNWECHLGSVKNSFPKSEQYVMKRQVTLGENFHLPLFYGVKVAKSYQIKEKRYTNEEIQKKLSENFKQFSKELKEKGIQIQGNSVKIHIGKKSAVAKGSLYLNEDIAKKADTEILEIERNKKDESFRTDD</sequence>
<dbReference type="EMBL" id="NIHM01000003">
    <property type="protein sequence ID" value="PLT57259.1"/>
    <property type="molecule type" value="Genomic_DNA"/>
</dbReference>
<proteinExistence type="predicted"/>
<feature type="transmembrane region" description="Helical" evidence="1">
    <location>
        <begin position="88"/>
        <end position="108"/>
    </location>
</feature>
<dbReference type="InterPro" id="IPR010690">
    <property type="entry name" value="YqfD"/>
</dbReference>
<protein>
    <submittedName>
        <fullName evidence="2">Stage IV sporulation protein</fullName>
    </submittedName>
</protein>
<evidence type="ECO:0000256" key="1">
    <source>
        <dbReference type="SAM" id="Phobius"/>
    </source>
</evidence>
<comment type="caution">
    <text evidence="2">The sequence shown here is derived from an EMBL/GenBank/DDBJ whole genome shotgun (WGS) entry which is preliminary data.</text>
</comment>
<accession>A0A2N5NL65</accession>
<keyword evidence="1" id="KW-0472">Membrane</keyword>